<dbReference type="EMBL" id="CXWC01000001">
    <property type="protein sequence ID" value="CTQ64541.1"/>
    <property type="molecule type" value="Genomic_DNA"/>
</dbReference>
<dbReference type="AlphaFoldDB" id="A0A0M7AGT6"/>
<dbReference type="InterPro" id="IPR036388">
    <property type="entry name" value="WH-like_DNA-bd_sf"/>
</dbReference>
<dbReference type="InterPro" id="IPR029058">
    <property type="entry name" value="AB_hydrolase_fold"/>
</dbReference>
<dbReference type="SMART" id="SM00862">
    <property type="entry name" value="Trans_reg_C"/>
    <property type="match status" value="1"/>
</dbReference>
<dbReference type="PRINTS" id="PR00111">
    <property type="entry name" value="ABHYDROLASE"/>
</dbReference>
<feature type="DNA-binding region" description="OmpR/PhoB-type" evidence="2">
    <location>
        <begin position="17"/>
        <end position="115"/>
    </location>
</feature>
<dbReference type="CDD" id="cd00383">
    <property type="entry name" value="trans_reg_C"/>
    <property type="match status" value="1"/>
</dbReference>
<dbReference type="PANTHER" id="PTHR43433:SF5">
    <property type="entry name" value="AB HYDROLASE-1 DOMAIN-CONTAINING PROTEIN"/>
    <property type="match status" value="1"/>
</dbReference>
<dbReference type="Gene3D" id="1.10.10.10">
    <property type="entry name" value="Winged helix-like DNA-binding domain superfamily/Winged helix DNA-binding domain"/>
    <property type="match status" value="1"/>
</dbReference>
<dbReference type="GO" id="GO:0003677">
    <property type="term" value="F:DNA binding"/>
    <property type="evidence" value="ECO:0007669"/>
    <property type="project" value="UniProtKB-UniRule"/>
</dbReference>
<reference evidence="5" key="1">
    <citation type="submission" date="2015-07" db="EMBL/GenBank/DDBJ databases">
        <authorList>
            <person name="Rodrigo-Torres Lidia"/>
            <person name="Arahal R.David."/>
        </authorList>
    </citation>
    <scope>NUCLEOTIDE SEQUENCE [LARGE SCALE GENOMIC DNA]</scope>
    <source>
        <strain evidence="5">CECT 5096</strain>
    </source>
</reference>
<keyword evidence="4" id="KW-0378">Hydrolase</keyword>
<name>A0A0M7AGT6_9HYPH</name>
<dbReference type="GO" id="GO:0004064">
    <property type="term" value="F:arylesterase activity"/>
    <property type="evidence" value="ECO:0007669"/>
    <property type="project" value="UniProtKB-EC"/>
</dbReference>
<dbReference type="Proteomes" id="UP000049983">
    <property type="component" value="Unassembled WGS sequence"/>
</dbReference>
<dbReference type="EC" id="3.1.1.2" evidence="4"/>
<dbReference type="InterPro" id="IPR000073">
    <property type="entry name" value="AB_hydrolase_1"/>
</dbReference>
<feature type="domain" description="OmpR/PhoB-type" evidence="3">
    <location>
        <begin position="17"/>
        <end position="115"/>
    </location>
</feature>
<dbReference type="Pfam" id="PF00486">
    <property type="entry name" value="Trans_reg_C"/>
    <property type="match status" value="1"/>
</dbReference>
<gene>
    <name evidence="4" type="ORF">LA5096_00427</name>
</gene>
<dbReference type="GO" id="GO:0006355">
    <property type="term" value="P:regulation of DNA-templated transcription"/>
    <property type="evidence" value="ECO:0007669"/>
    <property type="project" value="InterPro"/>
</dbReference>
<dbReference type="STRING" id="311410.LA5095_03058"/>
<dbReference type="InterPro" id="IPR050471">
    <property type="entry name" value="AB_hydrolase"/>
</dbReference>
<evidence type="ECO:0000259" key="3">
    <source>
        <dbReference type="PROSITE" id="PS51755"/>
    </source>
</evidence>
<sequence>MCSSSTLILLNIAVGGRVRYEFADCVLDTESYQLQRFGTAVPVEPQVFELLSLLVENAGKLVSKDKIIERVWDGRIVSEATISARINAARTAVGDNGKSQAVIRTVQRRGLELVAPVETDCNETSPAGTAKRTQTIHFVRSEDGTSIAYARSGDGSPVVRAGHFLTHLEKDWSSPVWGPYLKELSSRYSLIRYDQRGTGLSEAELKGTRIEDYVADLKAVVDAAGLETFPLVASSQGVPISIVFAAAYPERVSRLVLYGGFAQGRARRDHQYANDEANALMALIRSGWGKPDSPFMVAFTSVFCPGASKEEMDNMVEIQLASTSAENAATIRAAFDQFDVSACLPQVRVPTLIIHANGDAVHPVTQGRWLASEIPGAEFLQVESNNHVYLPSDPAWRQIVDAQLEFLSREPGR</sequence>
<keyword evidence="1 2" id="KW-0238">DNA-binding</keyword>
<organism evidence="4 5">
    <name type="scientific">Roseibium album</name>
    <dbReference type="NCBI Taxonomy" id="311410"/>
    <lineage>
        <taxon>Bacteria</taxon>
        <taxon>Pseudomonadati</taxon>
        <taxon>Pseudomonadota</taxon>
        <taxon>Alphaproteobacteria</taxon>
        <taxon>Hyphomicrobiales</taxon>
        <taxon>Stappiaceae</taxon>
        <taxon>Roseibium</taxon>
    </lineage>
</organism>
<dbReference type="Gene3D" id="3.40.50.1820">
    <property type="entry name" value="alpha/beta hydrolase"/>
    <property type="match status" value="1"/>
</dbReference>
<dbReference type="Pfam" id="PF00561">
    <property type="entry name" value="Abhydrolase_1"/>
    <property type="match status" value="1"/>
</dbReference>
<protein>
    <submittedName>
        <fullName evidence="4">Arylesterase</fullName>
        <ecNumber evidence="4">3.1.1.2</ecNumber>
    </submittedName>
</protein>
<keyword evidence="5" id="KW-1185">Reference proteome</keyword>
<dbReference type="InterPro" id="IPR016032">
    <property type="entry name" value="Sig_transdc_resp-reg_C-effctor"/>
</dbReference>
<dbReference type="PANTHER" id="PTHR43433">
    <property type="entry name" value="HYDROLASE, ALPHA/BETA FOLD FAMILY PROTEIN"/>
    <property type="match status" value="1"/>
</dbReference>
<dbReference type="OrthoDB" id="9793083at2"/>
<proteinExistence type="predicted"/>
<evidence type="ECO:0000256" key="1">
    <source>
        <dbReference type="ARBA" id="ARBA00023125"/>
    </source>
</evidence>
<evidence type="ECO:0000256" key="2">
    <source>
        <dbReference type="PROSITE-ProRule" id="PRU01091"/>
    </source>
</evidence>
<dbReference type="SUPFAM" id="SSF46894">
    <property type="entry name" value="C-terminal effector domain of the bipartite response regulators"/>
    <property type="match status" value="1"/>
</dbReference>
<dbReference type="GO" id="GO:0000160">
    <property type="term" value="P:phosphorelay signal transduction system"/>
    <property type="evidence" value="ECO:0007669"/>
    <property type="project" value="InterPro"/>
</dbReference>
<accession>A0A0M7AGT6</accession>
<dbReference type="PROSITE" id="PS51755">
    <property type="entry name" value="OMPR_PHOB"/>
    <property type="match status" value="1"/>
</dbReference>
<dbReference type="SUPFAM" id="SSF53474">
    <property type="entry name" value="alpha/beta-Hydrolases"/>
    <property type="match status" value="1"/>
</dbReference>
<evidence type="ECO:0000313" key="4">
    <source>
        <dbReference type="EMBL" id="CTQ64541.1"/>
    </source>
</evidence>
<evidence type="ECO:0000313" key="5">
    <source>
        <dbReference type="Proteomes" id="UP000049983"/>
    </source>
</evidence>
<dbReference type="InterPro" id="IPR001867">
    <property type="entry name" value="OmpR/PhoB-type_DNA-bd"/>
</dbReference>